<accession>A0ABP5QJN2</accession>
<dbReference type="Pfam" id="PF00248">
    <property type="entry name" value="Aldo_ket_red"/>
    <property type="match status" value="1"/>
</dbReference>
<reference evidence="3" key="1">
    <citation type="journal article" date="2019" name="Int. J. Syst. Evol. Microbiol.">
        <title>The Global Catalogue of Microorganisms (GCM) 10K type strain sequencing project: providing services to taxonomists for standard genome sequencing and annotation.</title>
        <authorList>
            <consortium name="The Broad Institute Genomics Platform"/>
            <consortium name="The Broad Institute Genome Sequencing Center for Infectious Disease"/>
            <person name="Wu L."/>
            <person name="Ma J."/>
        </authorList>
    </citation>
    <scope>NUCLEOTIDE SEQUENCE [LARGE SCALE GENOMIC DNA]</scope>
    <source>
        <strain evidence="3">JCM 16117</strain>
    </source>
</reference>
<organism evidence="2 3">
    <name type="scientific">Herbiconiux moechotypicola</name>
    <dbReference type="NCBI Taxonomy" id="637393"/>
    <lineage>
        <taxon>Bacteria</taxon>
        <taxon>Bacillati</taxon>
        <taxon>Actinomycetota</taxon>
        <taxon>Actinomycetes</taxon>
        <taxon>Micrococcales</taxon>
        <taxon>Microbacteriaceae</taxon>
        <taxon>Herbiconiux</taxon>
    </lineage>
</organism>
<sequence>MTVSTAPLPTRVFGRTGLTVSSLCVGTGAWGLDSPVHGLTVTEDDAVATALHAFRGPVTVLDTSNNYGDGESERRVGLALRRETPPEGFVVQTKLDRDPVTGSFDAERMRASLHESLDRLGVTRVPVLYLHDPENIGFEAAMAPGGPVESLRRFRDEGYADHIGVAGGPSSMLRSFVDSGYFDALITHNRFTLVDRSSDALLDAAAEQGLGVMNAAVYGGGLLASWPRTSDRYHYRTAPAELLAAVDAMGAACARHGVPLIAAALQFSTRDPRIHSTVCGVVSPAQLDAAIEAVSIEIPDELWAELESLVPSETTWIRD</sequence>
<dbReference type="RefSeq" id="WP_259479824.1">
    <property type="nucleotide sequence ID" value="NZ_BAAAQY010000006.1"/>
</dbReference>
<proteinExistence type="predicted"/>
<keyword evidence="3" id="KW-1185">Reference proteome</keyword>
<feature type="domain" description="NADP-dependent oxidoreductase" evidence="1">
    <location>
        <begin position="23"/>
        <end position="309"/>
    </location>
</feature>
<evidence type="ECO:0000313" key="2">
    <source>
        <dbReference type="EMBL" id="GAA2237801.1"/>
    </source>
</evidence>
<evidence type="ECO:0000313" key="3">
    <source>
        <dbReference type="Proteomes" id="UP001500929"/>
    </source>
</evidence>
<protein>
    <submittedName>
        <fullName evidence="2">Aldo/keto reductase</fullName>
    </submittedName>
</protein>
<gene>
    <name evidence="2" type="ORF">GCM10009851_23600</name>
</gene>
<dbReference type="Proteomes" id="UP001500929">
    <property type="component" value="Unassembled WGS sequence"/>
</dbReference>
<dbReference type="Gene3D" id="3.20.20.100">
    <property type="entry name" value="NADP-dependent oxidoreductase domain"/>
    <property type="match status" value="1"/>
</dbReference>
<dbReference type="PANTHER" id="PTHR42686">
    <property type="entry name" value="GH17980P-RELATED"/>
    <property type="match status" value="1"/>
</dbReference>
<name>A0ABP5QJN2_9MICO</name>
<evidence type="ECO:0000259" key="1">
    <source>
        <dbReference type="Pfam" id="PF00248"/>
    </source>
</evidence>
<dbReference type="SUPFAM" id="SSF51430">
    <property type="entry name" value="NAD(P)-linked oxidoreductase"/>
    <property type="match status" value="1"/>
</dbReference>
<dbReference type="InterPro" id="IPR020471">
    <property type="entry name" value="AKR"/>
</dbReference>
<comment type="caution">
    <text evidence="2">The sequence shown here is derived from an EMBL/GenBank/DDBJ whole genome shotgun (WGS) entry which is preliminary data.</text>
</comment>
<dbReference type="CDD" id="cd19090">
    <property type="entry name" value="AKR_AKR15A-like"/>
    <property type="match status" value="1"/>
</dbReference>
<dbReference type="InterPro" id="IPR023210">
    <property type="entry name" value="NADP_OxRdtase_dom"/>
</dbReference>
<dbReference type="EMBL" id="BAAAQY010000006">
    <property type="protein sequence ID" value="GAA2237801.1"/>
    <property type="molecule type" value="Genomic_DNA"/>
</dbReference>
<dbReference type="PANTHER" id="PTHR42686:SF1">
    <property type="entry name" value="GH17980P-RELATED"/>
    <property type="match status" value="1"/>
</dbReference>
<dbReference type="InterPro" id="IPR036812">
    <property type="entry name" value="NAD(P)_OxRdtase_dom_sf"/>
</dbReference>